<dbReference type="InterPro" id="IPR003615">
    <property type="entry name" value="HNH_nuc"/>
</dbReference>
<evidence type="ECO:0000259" key="1">
    <source>
        <dbReference type="SMART" id="SM00507"/>
    </source>
</evidence>
<keyword evidence="3" id="KW-1185">Reference proteome</keyword>
<evidence type="ECO:0000313" key="3">
    <source>
        <dbReference type="Proteomes" id="UP001597402"/>
    </source>
</evidence>
<dbReference type="CDD" id="cd00085">
    <property type="entry name" value="HNHc"/>
    <property type="match status" value="1"/>
</dbReference>
<feature type="domain" description="HNH nuclease" evidence="1">
    <location>
        <begin position="315"/>
        <end position="367"/>
    </location>
</feature>
<name>A0ABW4XIC6_9ACTN</name>
<protein>
    <submittedName>
        <fullName evidence="2">DUF222 domain-containing protein</fullName>
    </submittedName>
</protein>
<dbReference type="Pfam" id="PF02720">
    <property type="entry name" value="DUF222"/>
    <property type="match status" value="1"/>
</dbReference>
<accession>A0ABW4XIC6</accession>
<comment type="caution">
    <text evidence="2">The sequence shown here is derived from an EMBL/GenBank/DDBJ whole genome shotgun (WGS) entry which is preliminary data.</text>
</comment>
<dbReference type="Proteomes" id="UP001597402">
    <property type="component" value="Unassembled WGS sequence"/>
</dbReference>
<organism evidence="2 3">
    <name type="scientific">Blastococcus deserti</name>
    <dbReference type="NCBI Taxonomy" id="2259033"/>
    <lineage>
        <taxon>Bacteria</taxon>
        <taxon>Bacillati</taxon>
        <taxon>Actinomycetota</taxon>
        <taxon>Actinomycetes</taxon>
        <taxon>Geodermatophilales</taxon>
        <taxon>Geodermatophilaceae</taxon>
        <taxon>Blastococcus</taxon>
    </lineage>
</organism>
<proteinExistence type="predicted"/>
<dbReference type="EMBL" id="JBHUHP010000030">
    <property type="protein sequence ID" value="MFD2094018.1"/>
    <property type="molecule type" value="Genomic_DNA"/>
</dbReference>
<dbReference type="InterPro" id="IPR003870">
    <property type="entry name" value="DUF222"/>
</dbReference>
<evidence type="ECO:0000313" key="2">
    <source>
        <dbReference type="EMBL" id="MFD2094018.1"/>
    </source>
</evidence>
<dbReference type="RefSeq" id="WP_376880360.1">
    <property type="nucleotide sequence ID" value="NZ_JBHUHP010000030.1"/>
</dbReference>
<dbReference type="SMART" id="SM00507">
    <property type="entry name" value="HNHc"/>
    <property type="match status" value="1"/>
</dbReference>
<reference evidence="3" key="1">
    <citation type="journal article" date="2019" name="Int. J. Syst. Evol. Microbiol.">
        <title>The Global Catalogue of Microorganisms (GCM) 10K type strain sequencing project: providing services to taxonomists for standard genome sequencing and annotation.</title>
        <authorList>
            <consortium name="The Broad Institute Genomics Platform"/>
            <consortium name="The Broad Institute Genome Sequencing Center for Infectious Disease"/>
            <person name="Wu L."/>
            <person name="Ma J."/>
        </authorList>
    </citation>
    <scope>NUCLEOTIDE SEQUENCE [LARGE SCALE GENOMIC DNA]</scope>
    <source>
        <strain evidence="3">JCM 3338</strain>
    </source>
</reference>
<sequence length="401" mass="43134">MSELRSALEALAAEDVGNLGPRQQLERITELLEARNRLDAQLARSVRAAELQQAPEDDGVTSMRSWLRGHGRLSPGAAGQLVRNGRALEHLPALASAFADGAVTAEQVAVIAPVATEDRRRAARAQGVDLAEVDAILTAVAAERPLQQLARVVHHYLACLDPDGPEPDPTEERSLTLATFADGTVVLRGQLDAVGGEKLQAALEAITQADRPRGDRRTRAQQLADALVQLADNALAAGDLPLLRTVKPHVIVRIDLADLVDPATGPGAAETGFGAGISAARARWLACDGNISRVVFGPEGTPLDLGRTHRVVPPHLRRATELRDRGCVFAGCAAPTHWCDVHHLQHWIDGGDTSLENSALLCERHHTKVHHGFRVQRDPGGRWRTFRPDHSEIVIGTPLLV</sequence>
<gene>
    <name evidence="2" type="ORF">ACFSHS_20830</name>
</gene>